<organism evidence="1">
    <name type="scientific">Sesamum radiatum</name>
    <name type="common">Black benniseed</name>
    <dbReference type="NCBI Taxonomy" id="300843"/>
    <lineage>
        <taxon>Eukaryota</taxon>
        <taxon>Viridiplantae</taxon>
        <taxon>Streptophyta</taxon>
        <taxon>Embryophyta</taxon>
        <taxon>Tracheophyta</taxon>
        <taxon>Spermatophyta</taxon>
        <taxon>Magnoliopsida</taxon>
        <taxon>eudicotyledons</taxon>
        <taxon>Gunneridae</taxon>
        <taxon>Pentapetalae</taxon>
        <taxon>asterids</taxon>
        <taxon>lamiids</taxon>
        <taxon>Lamiales</taxon>
        <taxon>Pedaliaceae</taxon>
        <taxon>Sesamum</taxon>
    </lineage>
</organism>
<proteinExistence type="predicted"/>
<reference evidence="1" key="1">
    <citation type="submission" date="2020-06" db="EMBL/GenBank/DDBJ databases">
        <authorList>
            <person name="Li T."/>
            <person name="Hu X."/>
            <person name="Zhang T."/>
            <person name="Song X."/>
            <person name="Zhang H."/>
            <person name="Dai N."/>
            <person name="Sheng W."/>
            <person name="Hou X."/>
            <person name="Wei L."/>
        </authorList>
    </citation>
    <scope>NUCLEOTIDE SEQUENCE</scope>
    <source>
        <strain evidence="1">G02</strain>
        <tissue evidence="1">Leaf</tissue>
    </source>
</reference>
<evidence type="ECO:0000313" key="1">
    <source>
        <dbReference type="EMBL" id="KAL0286596.1"/>
    </source>
</evidence>
<name>A0AAW2IWP6_SESRA</name>
<dbReference type="EMBL" id="JACGWJ010000942">
    <property type="protein sequence ID" value="KAL0286596.1"/>
    <property type="molecule type" value="Genomic_DNA"/>
</dbReference>
<reference evidence="1" key="2">
    <citation type="journal article" date="2024" name="Plant">
        <title>Genomic evolution and insights into agronomic trait innovations of Sesamum species.</title>
        <authorList>
            <person name="Miao H."/>
            <person name="Wang L."/>
            <person name="Qu L."/>
            <person name="Liu H."/>
            <person name="Sun Y."/>
            <person name="Le M."/>
            <person name="Wang Q."/>
            <person name="Wei S."/>
            <person name="Zheng Y."/>
            <person name="Lin W."/>
            <person name="Duan Y."/>
            <person name="Cao H."/>
            <person name="Xiong S."/>
            <person name="Wang X."/>
            <person name="Wei L."/>
            <person name="Li C."/>
            <person name="Ma Q."/>
            <person name="Ju M."/>
            <person name="Zhao R."/>
            <person name="Li G."/>
            <person name="Mu C."/>
            <person name="Tian Q."/>
            <person name="Mei H."/>
            <person name="Zhang T."/>
            <person name="Gao T."/>
            <person name="Zhang H."/>
        </authorList>
    </citation>
    <scope>NUCLEOTIDE SEQUENCE</scope>
    <source>
        <strain evidence="1">G02</strain>
    </source>
</reference>
<gene>
    <name evidence="1" type="ORF">Sradi_7144000</name>
</gene>
<protein>
    <submittedName>
        <fullName evidence="1">Uncharacterized protein</fullName>
    </submittedName>
</protein>
<dbReference type="AlphaFoldDB" id="A0AAW2IWP6"/>
<accession>A0AAW2IWP6</accession>
<sequence>MPCRSSSGAPRIWGHGYRHVSIGFFFRASTSMGSYTSPSAATGSRVPIETICWIAPNKAGTVPP</sequence>
<comment type="caution">
    <text evidence="1">The sequence shown here is derived from an EMBL/GenBank/DDBJ whole genome shotgun (WGS) entry which is preliminary data.</text>
</comment>